<accession>A0A0W1REC0</accession>
<dbReference type="PROSITE" id="PS51794">
    <property type="entry name" value="DAC"/>
    <property type="match status" value="1"/>
</dbReference>
<evidence type="ECO:0000313" key="2">
    <source>
        <dbReference type="EMBL" id="KTG11488.1"/>
    </source>
</evidence>
<dbReference type="Proteomes" id="UP000054387">
    <property type="component" value="Unassembled WGS sequence"/>
</dbReference>
<dbReference type="Gene3D" id="3.40.1700.10">
    <property type="entry name" value="DNA integrity scanning protein, DisA, N-terminal domain"/>
    <property type="match status" value="1"/>
</dbReference>
<dbReference type="AlphaFoldDB" id="A0A0W1REC0"/>
<feature type="domain" description="DAC" evidence="1">
    <location>
        <begin position="5"/>
        <end position="180"/>
    </location>
</feature>
<dbReference type="InterPro" id="IPR036888">
    <property type="entry name" value="DNA_integrity_DisA_N_sf"/>
</dbReference>
<dbReference type="RefSeq" id="WP_058580222.1">
    <property type="nucleotide sequence ID" value="NZ_LOPU01000004.1"/>
</dbReference>
<name>A0A0W1REC0_9EURY</name>
<dbReference type="Pfam" id="PF02457">
    <property type="entry name" value="DAC"/>
    <property type="match status" value="1"/>
</dbReference>
<keyword evidence="3" id="KW-1185">Reference proteome</keyword>
<organism evidence="2 3">
    <name type="scientific">Haloprofundus marisrubri</name>
    <dbReference type="NCBI Taxonomy" id="1514971"/>
    <lineage>
        <taxon>Archaea</taxon>
        <taxon>Methanobacteriati</taxon>
        <taxon>Methanobacteriota</taxon>
        <taxon>Stenosarchaea group</taxon>
        <taxon>Halobacteria</taxon>
        <taxon>Halobacteriales</taxon>
        <taxon>Haloferacaceae</taxon>
        <taxon>Haloprofundus</taxon>
    </lineage>
</organism>
<gene>
    <name evidence="2" type="ORF">AUR64_04345</name>
</gene>
<dbReference type="SUPFAM" id="SSF143597">
    <property type="entry name" value="YojJ-like"/>
    <property type="match status" value="1"/>
</dbReference>
<evidence type="ECO:0000313" key="3">
    <source>
        <dbReference type="Proteomes" id="UP000054387"/>
    </source>
</evidence>
<reference evidence="2 3" key="1">
    <citation type="submission" date="2015-12" db="EMBL/GenBank/DDBJ databases">
        <title>Haloprofundus marisrubri gen. nov., sp. nov., an extremely halophilic archaeon isolated from the Discovery deep brine-seawater interface in the Red Sea.</title>
        <authorList>
            <person name="Zhang G."/>
            <person name="Stingl U."/>
            <person name="Rashid M."/>
        </authorList>
    </citation>
    <scope>NUCLEOTIDE SEQUENCE [LARGE SCALE GENOMIC DNA]</scope>
    <source>
        <strain evidence="2 3">SB9</strain>
    </source>
</reference>
<sequence>MTSRDPLDIEFLAHERVQRLIDVVRFCIEEISLAFDQWDDTHVTGPGLYFAIVSGHSVRHYADEMGDNYWPVDISHEVLEDVDSFYDAASEVAMLRDGAVVISVDGVIQKQMVRFLDYTPDDLPQGEYAVEYEDWMGSRHMSAADASARPEVVTTITLSEETGRLTLFEGGRHVTTPYEEIRDEQANE</sequence>
<dbReference type="InterPro" id="IPR003390">
    <property type="entry name" value="DNA_integrity_scan_DisA_N"/>
</dbReference>
<dbReference type="STRING" id="1514971.AUR64_04345"/>
<evidence type="ECO:0000259" key="1">
    <source>
        <dbReference type="PROSITE" id="PS51794"/>
    </source>
</evidence>
<protein>
    <recommendedName>
        <fullName evidence="1">DAC domain-containing protein</fullName>
    </recommendedName>
</protein>
<dbReference type="EMBL" id="LOPU01000004">
    <property type="protein sequence ID" value="KTG11488.1"/>
    <property type="molecule type" value="Genomic_DNA"/>
</dbReference>
<proteinExistence type="predicted"/>
<dbReference type="OrthoDB" id="205384at2157"/>
<comment type="caution">
    <text evidence="2">The sequence shown here is derived from an EMBL/GenBank/DDBJ whole genome shotgun (WGS) entry which is preliminary data.</text>
</comment>